<dbReference type="EMBL" id="MN740765">
    <property type="protein sequence ID" value="QHS82336.1"/>
    <property type="molecule type" value="Genomic_DNA"/>
</dbReference>
<sequence>MKNKVTNMLLVKSNIVLYSFNIILADGRNRRTK</sequence>
<protein>
    <submittedName>
        <fullName evidence="1">Uncharacterized protein</fullName>
    </submittedName>
</protein>
<accession>A0A6C0ARY0</accession>
<organism evidence="1">
    <name type="scientific">viral metagenome</name>
    <dbReference type="NCBI Taxonomy" id="1070528"/>
    <lineage>
        <taxon>unclassified sequences</taxon>
        <taxon>metagenomes</taxon>
        <taxon>organismal metagenomes</taxon>
    </lineage>
</organism>
<evidence type="ECO:0000313" key="1">
    <source>
        <dbReference type="EMBL" id="QHS82336.1"/>
    </source>
</evidence>
<dbReference type="AlphaFoldDB" id="A0A6C0ARY0"/>
<name>A0A6C0ARY0_9ZZZZ</name>
<reference evidence="1" key="1">
    <citation type="journal article" date="2020" name="Nature">
        <title>Giant virus diversity and host interactions through global metagenomics.</title>
        <authorList>
            <person name="Schulz F."/>
            <person name="Roux S."/>
            <person name="Paez-Espino D."/>
            <person name="Jungbluth S."/>
            <person name="Walsh D.A."/>
            <person name="Denef V.J."/>
            <person name="McMahon K.D."/>
            <person name="Konstantinidis K.T."/>
            <person name="Eloe-Fadrosh E.A."/>
            <person name="Kyrpides N.C."/>
            <person name="Woyke T."/>
        </authorList>
    </citation>
    <scope>NUCLEOTIDE SEQUENCE</scope>
    <source>
        <strain evidence="1">GVMAG-S-1101165-79</strain>
    </source>
</reference>
<proteinExistence type="predicted"/>